<evidence type="ECO:0000313" key="2">
    <source>
        <dbReference type="EMBL" id="NNH05270.1"/>
    </source>
</evidence>
<dbReference type="EMBL" id="JABEMB010000039">
    <property type="protein sequence ID" value="NNH05270.1"/>
    <property type="molecule type" value="Genomic_DNA"/>
</dbReference>
<organism evidence="2 3">
    <name type="scientific">Microbacterium ulmi</name>
    <dbReference type="NCBI Taxonomy" id="179095"/>
    <lineage>
        <taxon>Bacteria</taxon>
        <taxon>Bacillati</taxon>
        <taxon>Actinomycetota</taxon>
        <taxon>Actinomycetes</taxon>
        <taxon>Micrococcales</taxon>
        <taxon>Microbacteriaceae</taxon>
        <taxon>Microbacterium</taxon>
    </lineage>
</organism>
<dbReference type="Proteomes" id="UP000543598">
    <property type="component" value="Unassembled WGS sequence"/>
</dbReference>
<evidence type="ECO:0000313" key="3">
    <source>
        <dbReference type="Proteomes" id="UP000543598"/>
    </source>
</evidence>
<feature type="transmembrane region" description="Helical" evidence="1">
    <location>
        <begin position="12"/>
        <end position="31"/>
    </location>
</feature>
<gene>
    <name evidence="2" type="ORF">HLA99_15600</name>
</gene>
<sequence length="74" mass="7988">MTEPRTGWPRGRIGWIIGTVVLIVLGVVVGLILQSVFLGLTIAVIISIGWLIAYESWRGKAPGLDDPFDDGAQL</sequence>
<evidence type="ECO:0000256" key="1">
    <source>
        <dbReference type="SAM" id="Phobius"/>
    </source>
</evidence>
<keyword evidence="1" id="KW-1133">Transmembrane helix</keyword>
<dbReference type="AlphaFoldDB" id="A0A7Y2M2H0"/>
<keyword evidence="3" id="KW-1185">Reference proteome</keyword>
<keyword evidence="1" id="KW-0812">Transmembrane</keyword>
<comment type="caution">
    <text evidence="2">The sequence shown here is derived from an EMBL/GenBank/DDBJ whole genome shotgun (WGS) entry which is preliminary data.</text>
</comment>
<name>A0A7Y2M2H0_9MICO</name>
<feature type="transmembrane region" description="Helical" evidence="1">
    <location>
        <begin position="37"/>
        <end position="54"/>
    </location>
</feature>
<keyword evidence="1" id="KW-0472">Membrane</keyword>
<reference evidence="2 3" key="1">
    <citation type="submission" date="2020-05" db="EMBL/GenBank/DDBJ databases">
        <title>MicrobeNet Type strains.</title>
        <authorList>
            <person name="Nicholson A.C."/>
        </authorList>
    </citation>
    <scope>NUCLEOTIDE SEQUENCE [LARGE SCALE GENOMIC DNA]</scope>
    <source>
        <strain evidence="2 3">JCM 14282</strain>
    </source>
</reference>
<proteinExistence type="predicted"/>
<protein>
    <submittedName>
        <fullName evidence="2">Uncharacterized protein</fullName>
    </submittedName>
</protein>
<accession>A0A7Y2M2H0</accession>
<dbReference type="RefSeq" id="WP_167035489.1">
    <property type="nucleotide sequence ID" value="NZ_BAAANA010000002.1"/>
</dbReference>